<evidence type="ECO:0000313" key="3">
    <source>
        <dbReference type="Proteomes" id="UP000008021"/>
    </source>
</evidence>
<dbReference type="Proteomes" id="UP000008021">
    <property type="component" value="Chromosome 2"/>
</dbReference>
<accession>A0A0E0CI30</accession>
<dbReference type="EnsemblPlants" id="OMERI02G10330.1">
    <property type="protein sequence ID" value="OMERI02G10330.1"/>
    <property type="gene ID" value="OMERI02G10330"/>
</dbReference>
<reference evidence="2" key="2">
    <citation type="submission" date="2018-05" db="EMBL/GenBank/DDBJ databases">
        <title>OmerRS3 (Oryza meridionalis Reference Sequence Version 3).</title>
        <authorList>
            <person name="Zhang J."/>
            <person name="Kudrna D."/>
            <person name="Lee S."/>
            <person name="Talag J."/>
            <person name="Welchert J."/>
            <person name="Wing R.A."/>
        </authorList>
    </citation>
    <scope>NUCLEOTIDE SEQUENCE [LARGE SCALE GENOMIC DNA]</scope>
    <source>
        <strain evidence="2">cv. OR44</strain>
    </source>
</reference>
<sequence length="119" mass="13690">MTEGRKSFLAFFNSEDDLKTKHKPQSERKVLEDCNHGEDYLDESDKEYRDKSDDVVVMTQVFLFQHTTIHWMSKADKELETIETTILVEEPSFIEDNNTSALAPTTTISDKTAEDSPRA</sequence>
<protein>
    <submittedName>
        <fullName evidence="2">Uncharacterized protein</fullName>
    </submittedName>
</protein>
<organism evidence="2">
    <name type="scientific">Oryza meridionalis</name>
    <dbReference type="NCBI Taxonomy" id="40149"/>
    <lineage>
        <taxon>Eukaryota</taxon>
        <taxon>Viridiplantae</taxon>
        <taxon>Streptophyta</taxon>
        <taxon>Embryophyta</taxon>
        <taxon>Tracheophyta</taxon>
        <taxon>Spermatophyta</taxon>
        <taxon>Magnoliopsida</taxon>
        <taxon>Liliopsida</taxon>
        <taxon>Poales</taxon>
        <taxon>Poaceae</taxon>
        <taxon>BOP clade</taxon>
        <taxon>Oryzoideae</taxon>
        <taxon>Oryzeae</taxon>
        <taxon>Oryzinae</taxon>
        <taxon>Oryza</taxon>
    </lineage>
</organism>
<reference evidence="2" key="1">
    <citation type="submission" date="2015-04" db="UniProtKB">
        <authorList>
            <consortium name="EnsemblPlants"/>
        </authorList>
    </citation>
    <scope>IDENTIFICATION</scope>
</reference>
<dbReference type="HOGENOM" id="CLU_2065228_0_0_1"/>
<keyword evidence="3" id="KW-1185">Reference proteome</keyword>
<dbReference type="STRING" id="40149.A0A0E0CI30"/>
<proteinExistence type="predicted"/>
<feature type="compositionally biased region" description="Polar residues" evidence="1">
    <location>
        <begin position="96"/>
        <end position="110"/>
    </location>
</feature>
<evidence type="ECO:0000256" key="1">
    <source>
        <dbReference type="SAM" id="MobiDB-lite"/>
    </source>
</evidence>
<feature type="region of interest" description="Disordered" evidence="1">
    <location>
        <begin position="96"/>
        <end position="119"/>
    </location>
</feature>
<evidence type="ECO:0000313" key="2">
    <source>
        <dbReference type="EnsemblPlants" id="OMERI02G10330.1"/>
    </source>
</evidence>
<dbReference type="AlphaFoldDB" id="A0A0E0CI30"/>
<dbReference type="Gramene" id="OMERI02G10330.1">
    <property type="protein sequence ID" value="OMERI02G10330.1"/>
    <property type="gene ID" value="OMERI02G10330"/>
</dbReference>
<name>A0A0E0CI30_9ORYZ</name>